<dbReference type="PANTHER" id="PTHR42815:SF2">
    <property type="entry name" value="FAD-BINDING, PUTATIVE (AFU_ORTHOLOGUE AFUA_6G07600)-RELATED"/>
    <property type="match status" value="1"/>
</dbReference>
<dbReference type="SUPFAM" id="SSF50475">
    <property type="entry name" value="FMN-binding split barrel"/>
    <property type="match status" value="1"/>
</dbReference>
<dbReference type="HOGENOM" id="CLU_072070_1_0_5"/>
<name>N0B793_9HYPH</name>
<evidence type="ECO:0000313" key="3">
    <source>
        <dbReference type="Proteomes" id="UP000005952"/>
    </source>
</evidence>
<proteinExistence type="predicted"/>
<sequence>MTRLFGDIHRTLQMAFDTRALADRVEAVALKPEIDDSAKAFIESRDMFFLSTIDHKGRPTVSYKGGVPGFVRVVDQNTLMFPSYDGNGMYLSMGNISGNAEIGMLFIDFERPFRLRAQGRAELILSGDDVKAFKEAEMVVKVAIHEVWMNCPRYVHRFKKIESSRYAPGVEDETPFCEWKRIDAMQDVVRPQEREKVEHLGTTTIDDWMGKVMTGDKGA</sequence>
<accession>N0B793</accession>
<dbReference type="Gene3D" id="2.30.110.10">
    <property type="entry name" value="Electron Transport, Fmn-binding Protein, Chain A"/>
    <property type="match status" value="1"/>
</dbReference>
<dbReference type="AlphaFoldDB" id="N0B793"/>
<feature type="domain" description="Pyridoxamine 5'-phosphate oxidase N-terminal" evidence="1">
    <location>
        <begin position="35"/>
        <end position="133"/>
    </location>
</feature>
<evidence type="ECO:0000313" key="2">
    <source>
        <dbReference type="EMBL" id="AGK59479.1"/>
    </source>
</evidence>
<gene>
    <name evidence="2" type="ORF">HYPDE_39048</name>
</gene>
<dbReference type="OrthoDB" id="9790331at2"/>
<dbReference type="Proteomes" id="UP000005952">
    <property type="component" value="Chromosome"/>
</dbReference>
<dbReference type="eggNOG" id="COG3576">
    <property type="taxonomic scope" value="Bacteria"/>
</dbReference>
<dbReference type="InterPro" id="IPR011576">
    <property type="entry name" value="Pyridox_Oxase_N"/>
</dbReference>
<dbReference type="STRING" id="670307.HYPDE_39048"/>
<reference evidence="2 3" key="1">
    <citation type="journal article" date="2013" name="Genome Announc.">
        <title>Genome sequences for three denitrifying bacterial strains isolated from a uranium- and nitrate-contaminated subsurface environment.</title>
        <authorList>
            <person name="Venkatramanan R."/>
            <person name="Prakash O."/>
            <person name="Woyke T."/>
            <person name="Chain P."/>
            <person name="Goodwin L.A."/>
            <person name="Watson D."/>
            <person name="Brooks S."/>
            <person name="Kostka J.E."/>
            <person name="Green S.J."/>
        </authorList>
    </citation>
    <scope>NUCLEOTIDE SEQUENCE [LARGE SCALE GENOMIC DNA]</scope>
    <source>
        <strain evidence="2 3">1NES1</strain>
    </source>
</reference>
<protein>
    <submittedName>
        <fullName evidence="2">Pyridoxamine 5'-phosphate oxidase-like FMN-binding protein</fullName>
    </submittedName>
</protein>
<dbReference type="InterPro" id="IPR012349">
    <property type="entry name" value="Split_barrel_FMN-bd"/>
</dbReference>
<dbReference type="KEGG" id="hdt:HYPDE_39048"/>
<dbReference type="PANTHER" id="PTHR42815">
    <property type="entry name" value="FAD-BINDING, PUTATIVE (AFU_ORTHOLOGUE AFUA_6G07600)-RELATED"/>
    <property type="match status" value="1"/>
</dbReference>
<dbReference type="Pfam" id="PF01243">
    <property type="entry name" value="PNPOx_N"/>
    <property type="match status" value="1"/>
</dbReference>
<keyword evidence="3" id="KW-1185">Reference proteome</keyword>
<evidence type="ECO:0000259" key="1">
    <source>
        <dbReference type="Pfam" id="PF01243"/>
    </source>
</evidence>
<dbReference type="RefSeq" id="WP_015599494.1">
    <property type="nucleotide sequence ID" value="NC_021172.1"/>
</dbReference>
<organism evidence="2 3">
    <name type="scientific">Hyphomicrobium denitrificans 1NES1</name>
    <dbReference type="NCBI Taxonomy" id="670307"/>
    <lineage>
        <taxon>Bacteria</taxon>
        <taxon>Pseudomonadati</taxon>
        <taxon>Pseudomonadota</taxon>
        <taxon>Alphaproteobacteria</taxon>
        <taxon>Hyphomicrobiales</taxon>
        <taxon>Hyphomicrobiaceae</taxon>
        <taxon>Hyphomicrobium</taxon>
    </lineage>
</organism>
<dbReference type="EMBL" id="CP005587">
    <property type="protein sequence ID" value="AGK59479.1"/>
    <property type="molecule type" value="Genomic_DNA"/>
</dbReference>